<comment type="caution">
    <text evidence="1">The sequence shown here is derived from an EMBL/GenBank/DDBJ whole genome shotgun (WGS) entry which is preliminary data.</text>
</comment>
<dbReference type="AlphaFoldDB" id="A0A7X2Z7P0"/>
<gene>
    <name evidence="1" type="ORF">GNP93_03875</name>
</gene>
<keyword evidence="2" id="KW-1185">Reference proteome</keyword>
<reference evidence="1 2" key="1">
    <citation type="submission" date="2019-11" db="EMBL/GenBank/DDBJ databases">
        <title>Draft genome sequences of five Paenibacillus species of dairy origin.</title>
        <authorList>
            <person name="Olajide A.M."/>
            <person name="Chen S."/>
            <person name="Lapointe G."/>
        </authorList>
    </citation>
    <scope>NUCLEOTIDE SEQUENCE [LARGE SCALE GENOMIC DNA]</scope>
    <source>
        <strain evidence="1 2">2CS3</strain>
    </source>
</reference>
<dbReference type="EMBL" id="WNZX01000002">
    <property type="protein sequence ID" value="MUG69813.1"/>
    <property type="molecule type" value="Genomic_DNA"/>
</dbReference>
<sequence length="582" mass="64468">MLQRLKADHRRLVDRQGPAGSLRKLFAAAAIAVLTAGLLPMQQADAKAADGTTIIGDDVGDVLATDIKAYVQGKPIRSMNIDGYTAVVAEDLRQYGFDVVWTPADRKVTIYNRPAKTLEAPPIEQEAALPVGMKLSDVLYTDIRTYYGDQEIPSYNLNGRTAIRLNDLDRMGVVEWDERAKTISFTPAKSESPGYPPMENAPLVLREVNSIELKDIVIGNDTVVYQGQTIGKIVDGSPMISLAFMGEALGYDRTSPGSHSGCGQVTLCLYNGIFGMMAHAPNVTAYPEHPLDIQLYGSGGQRGRFPVKAVPADADSDVLVSERDLQQLFGYNSQWNPDTKKLDILYVDYKVDDYGLPADYRNYYYAPNAVGYMTGTVSQFPELRILDRRSIDRTSRASSIGLIGEAGAYDYGGRKGLSKYQFQTELRFDIGSYGYDLDLKVGQRILFSSELEFNLTPETADPVIDYPDPTGFGEISRISFDQPAQGYTETEAAEVVFSGTASKRVGSGLTVLVERQVYGGGYELDKKFEVPFEGDRFSFTVDTLDDYRYLTKVTVRSQVSYPRGTYEMDVARFYLKKPRPQS</sequence>
<dbReference type="RefSeq" id="WP_155614047.1">
    <property type="nucleotide sequence ID" value="NZ_WNZX01000002.1"/>
</dbReference>
<protein>
    <submittedName>
        <fullName evidence="1">Uncharacterized protein</fullName>
    </submittedName>
</protein>
<organism evidence="1 2">
    <name type="scientific">Paenibacillus validus</name>
    <dbReference type="NCBI Taxonomy" id="44253"/>
    <lineage>
        <taxon>Bacteria</taxon>
        <taxon>Bacillati</taxon>
        <taxon>Bacillota</taxon>
        <taxon>Bacilli</taxon>
        <taxon>Bacillales</taxon>
        <taxon>Paenibacillaceae</taxon>
        <taxon>Paenibacillus</taxon>
    </lineage>
</organism>
<evidence type="ECO:0000313" key="1">
    <source>
        <dbReference type="EMBL" id="MUG69813.1"/>
    </source>
</evidence>
<dbReference type="Proteomes" id="UP000450917">
    <property type="component" value="Unassembled WGS sequence"/>
</dbReference>
<evidence type="ECO:0000313" key="2">
    <source>
        <dbReference type="Proteomes" id="UP000450917"/>
    </source>
</evidence>
<accession>A0A7X2Z7P0</accession>
<proteinExistence type="predicted"/>
<name>A0A7X2Z7P0_9BACL</name>